<dbReference type="OrthoDB" id="345850at2"/>
<organism evidence="1 2">
    <name type="scientific">Leptospira dzoumogneensis</name>
    <dbReference type="NCBI Taxonomy" id="2484904"/>
    <lineage>
        <taxon>Bacteria</taxon>
        <taxon>Pseudomonadati</taxon>
        <taxon>Spirochaetota</taxon>
        <taxon>Spirochaetia</taxon>
        <taxon>Leptospirales</taxon>
        <taxon>Leptospiraceae</taxon>
        <taxon>Leptospira</taxon>
    </lineage>
</organism>
<dbReference type="AlphaFoldDB" id="A0A4Z1AN17"/>
<accession>A0A4Z1AN17</accession>
<name>A0A4Z1AN17_9LEPT</name>
<sequence>MKIDGGMIEEEVDKVLEKETVKKIYKIQFSEIYKRGVAGGFGYGYLAPGYYIGSFFEYIFTIPFRTYNPSYDETFNRENIISQRKISETNINNLYIILRIKDIEFLNSKLSSASMSFPLLQIYRDFGIADEMEVLLYRENDRVGFTVVPMTEILRSTFGKKDQSDY</sequence>
<dbReference type="Proteomes" id="UP000297241">
    <property type="component" value="Unassembled WGS sequence"/>
</dbReference>
<protein>
    <submittedName>
        <fullName evidence="1">Uncharacterized protein</fullName>
    </submittedName>
</protein>
<reference evidence="1" key="1">
    <citation type="journal article" date="2019" name="PLoS Negl. Trop. Dis.">
        <title>Revisiting the worldwide diversity of Leptospira species in the environment.</title>
        <authorList>
            <person name="Vincent A.T."/>
            <person name="Schiettekatte O."/>
            <person name="Bourhy P."/>
            <person name="Veyrier F.J."/>
            <person name="Picardeau M."/>
        </authorList>
    </citation>
    <scope>NUCLEOTIDE SEQUENCE [LARGE SCALE GENOMIC DNA]</scope>
    <source>
        <strain evidence="1">201601113</strain>
    </source>
</reference>
<evidence type="ECO:0000313" key="1">
    <source>
        <dbReference type="EMBL" id="TGM99458.1"/>
    </source>
</evidence>
<proteinExistence type="predicted"/>
<gene>
    <name evidence="1" type="ORF">EHR06_09990</name>
</gene>
<dbReference type="EMBL" id="RQHS01000016">
    <property type="protein sequence ID" value="TGM99458.1"/>
    <property type="molecule type" value="Genomic_DNA"/>
</dbReference>
<evidence type="ECO:0000313" key="2">
    <source>
        <dbReference type="Proteomes" id="UP000297241"/>
    </source>
</evidence>
<dbReference type="RefSeq" id="WP_135756865.1">
    <property type="nucleotide sequence ID" value="NZ_RQHS01000016.1"/>
</dbReference>
<keyword evidence="2" id="KW-1185">Reference proteome</keyword>
<comment type="caution">
    <text evidence="1">The sequence shown here is derived from an EMBL/GenBank/DDBJ whole genome shotgun (WGS) entry which is preliminary data.</text>
</comment>